<comment type="similarity">
    <text evidence="2">Belongs to the EAF family.</text>
</comment>
<feature type="compositionally biased region" description="Basic and acidic residues" evidence="8">
    <location>
        <begin position="304"/>
        <end position="317"/>
    </location>
</feature>
<evidence type="ECO:0000256" key="4">
    <source>
        <dbReference type="ARBA" id="ARBA00023015"/>
    </source>
</evidence>
<feature type="compositionally biased region" description="Acidic residues" evidence="8">
    <location>
        <begin position="368"/>
        <end position="382"/>
    </location>
</feature>
<proteinExistence type="inferred from homology"/>
<feature type="region of interest" description="Disordered" evidence="8">
    <location>
        <begin position="143"/>
        <end position="239"/>
    </location>
</feature>
<comment type="caution">
    <text evidence="10">The sequence shown here is derived from an EMBL/GenBank/DDBJ whole genome shotgun (WGS) entry which is preliminary data.</text>
</comment>
<dbReference type="GO" id="GO:0032783">
    <property type="term" value="C:super elongation complex"/>
    <property type="evidence" value="ECO:0007669"/>
    <property type="project" value="InterPro"/>
</dbReference>
<evidence type="ECO:0000256" key="8">
    <source>
        <dbReference type="SAM" id="MobiDB-lite"/>
    </source>
</evidence>
<dbReference type="InterPro" id="IPR019194">
    <property type="entry name" value="Tscrpt_elong_fac_Eaf_N"/>
</dbReference>
<evidence type="ECO:0000256" key="6">
    <source>
        <dbReference type="ARBA" id="ARBA00023163"/>
    </source>
</evidence>
<dbReference type="GO" id="GO:0006368">
    <property type="term" value="P:transcription elongation by RNA polymerase II"/>
    <property type="evidence" value="ECO:0007669"/>
    <property type="project" value="InterPro"/>
</dbReference>
<evidence type="ECO:0000256" key="1">
    <source>
        <dbReference type="ARBA" id="ARBA00004123"/>
    </source>
</evidence>
<keyword evidence="5" id="KW-0010">Activator</keyword>
<keyword evidence="3" id="KW-0597">Phosphoprotein</keyword>
<keyword evidence="7" id="KW-0539">Nucleus</keyword>
<evidence type="ECO:0000256" key="2">
    <source>
        <dbReference type="ARBA" id="ARBA00007798"/>
    </source>
</evidence>
<feature type="region of interest" description="Disordered" evidence="8">
    <location>
        <begin position="273"/>
        <end position="382"/>
    </location>
</feature>
<dbReference type="GO" id="GO:0003711">
    <property type="term" value="F:transcription elongation factor activity"/>
    <property type="evidence" value="ECO:0007669"/>
    <property type="project" value="TreeGrafter"/>
</dbReference>
<dbReference type="Pfam" id="PF09816">
    <property type="entry name" value="EAF"/>
    <property type="match status" value="1"/>
</dbReference>
<evidence type="ECO:0000259" key="9">
    <source>
        <dbReference type="Pfam" id="PF09816"/>
    </source>
</evidence>
<organism evidence="10 11">
    <name type="scientific">Neocallimastix californiae</name>
    <dbReference type="NCBI Taxonomy" id="1754190"/>
    <lineage>
        <taxon>Eukaryota</taxon>
        <taxon>Fungi</taxon>
        <taxon>Fungi incertae sedis</taxon>
        <taxon>Chytridiomycota</taxon>
        <taxon>Chytridiomycota incertae sedis</taxon>
        <taxon>Neocallimastigomycetes</taxon>
        <taxon>Neocallimastigales</taxon>
        <taxon>Neocallimastigaceae</taxon>
        <taxon>Neocallimastix</taxon>
    </lineage>
</organism>
<dbReference type="PANTHER" id="PTHR15970:SF2">
    <property type="entry name" value="ELL-ASSOCIATED FACTOR EAF"/>
    <property type="match status" value="1"/>
</dbReference>
<accession>A0A1Y2FWZ8</accession>
<evidence type="ECO:0000313" key="10">
    <source>
        <dbReference type="EMBL" id="ORY87195.1"/>
    </source>
</evidence>
<dbReference type="AlphaFoldDB" id="A0A1Y2FWZ8"/>
<gene>
    <name evidence="10" type="ORF">LY90DRAFT_662920</name>
</gene>
<evidence type="ECO:0000256" key="3">
    <source>
        <dbReference type="ARBA" id="ARBA00022553"/>
    </source>
</evidence>
<feature type="compositionally biased region" description="Acidic residues" evidence="8">
    <location>
        <begin position="176"/>
        <end position="196"/>
    </location>
</feature>
<protein>
    <recommendedName>
        <fullName evidence="9">Transcription elongation factor Eaf N-terminal domain-containing protein</fullName>
    </recommendedName>
</protein>
<dbReference type="EMBL" id="MCOG01000001">
    <property type="protein sequence ID" value="ORY87195.1"/>
    <property type="molecule type" value="Genomic_DNA"/>
</dbReference>
<dbReference type="InterPro" id="IPR027093">
    <property type="entry name" value="EAF_fam"/>
</dbReference>
<feature type="compositionally biased region" description="Acidic residues" evidence="8">
    <location>
        <begin position="273"/>
        <end position="289"/>
    </location>
</feature>
<dbReference type="Proteomes" id="UP000193920">
    <property type="component" value="Unassembled WGS sequence"/>
</dbReference>
<comment type="subcellular location">
    <subcellularLocation>
        <location evidence="1">Nucleus</location>
    </subcellularLocation>
</comment>
<dbReference type="OrthoDB" id="125903at2759"/>
<dbReference type="PANTHER" id="PTHR15970">
    <property type="entry name" value="ELL-ASSOCIATED FACTOR EAF"/>
    <property type="match status" value="1"/>
</dbReference>
<feature type="compositionally biased region" description="Low complexity" evidence="8">
    <location>
        <begin position="155"/>
        <end position="175"/>
    </location>
</feature>
<dbReference type="STRING" id="1754190.A0A1Y2FWZ8"/>
<feature type="compositionally biased region" description="Low complexity" evidence="8">
    <location>
        <begin position="209"/>
        <end position="233"/>
    </location>
</feature>
<evidence type="ECO:0000313" key="11">
    <source>
        <dbReference type="Proteomes" id="UP000193920"/>
    </source>
</evidence>
<evidence type="ECO:0000256" key="7">
    <source>
        <dbReference type="ARBA" id="ARBA00023242"/>
    </source>
</evidence>
<name>A0A1Y2FWZ8_9FUNG</name>
<keyword evidence="11" id="KW-1185">Reference proteome</keyword>
<feature type="domain" description="Transcription elongation factor Eaf N-terminal" evidence="9">
    <location>
        <begin position="13"/>
        <end position="108"/>
    </location>
</feature>
<keyword evidence="4" id="KW-0805">Transcription regulation</keyword>
<reference evidence="10 11" key="1">
    <citation type="submission" date="2016-08" db="EMBL/GenBank/DDBJ databases">
        <title>A Parts List for Fungal Cellulosomes Revealed by Comparative Genomics.</title>
        <authorList>
            <consortium name="DOE Joint Genome Institute"/>
            <person name="Haitjema C.H."/>
            <person name="Gilmore S.P."/>
            <person name="Henske J.K."/>
            <person name="Solomon K.V."/>
            <person name="De Groot R."/>
            <person name="Kuo A."/>
            <person name="Mondo S.J."/>
            <person name="Salamov A.A."/>
            <person name="Labutti K."/>
            <person name="Zhao Z."/>
            <person name="Chiniquy J."/>
            <person name="Barry K."/>
            <person name="Brewer H.M."/>
            <person name="Purvine S.O."/>
            <person name="Wright A.T."/>
            <person name="Boxma B."/>
            <person name="Van Alen T."/>
            <person name="Hackstein J.H."/>
            <person name="Baker S.E."/>
            <person name="Grigoriev I.V."/>
            <person name="O'Malley M.A."/>
        </authorList>
    </citation>
    <scope>NUCLEOTIDE SEQUENCE [LARGE SCALE GENOMIC DNA]</scope>
    <source>
        <strain evidence="10 11">G1</strain>
    </source>
</reference>
<sequence length="382" mass="43472">MANIWDKLEDKTYQMKIGNSIKSKDISYHSIHYNIKPPSIDHSKPGSLHCTNSNSDTFVVEYNNQQSEEKYQFIGNQKEVNKELILLYDEETNTITLERLDSTFFVKRDTFKKSRSTLSDINNTNNSKEPESETFNIFESIALPPISQSNKPAQKTTTNKKSKSDSSTSNHTNSNNDDDESVQEFDLESDNQEETIIENPFSAYKKKGTGSSQSKKNNKSTKQQPPKYNANSDYNDDDNIIKEFEENLAEFGIAEETEKEIEENLEEFDVAEEAEKEIEEFSLEDEFEQELEKELEIREDDEDAKLSDNDKFLKDEIVDALELSSSEEDSDDMSPSNKRPMNQGSPGAKRPKPDVHDGPISLSAFAGNEEEEEESSSSSSDD</sequence>
<keyword evidence="6" id="KW-0804">Transcription</keyword>
<evidence type="ECO:0000256" key="5">
    <source>
        <dbReference type="ARBA" id="ARBA00023159"/>
    </source>
</evidence>